<dbReference type="Proteomes" id="UP000233769">
    <property type="component" value="Chromosome tk0001"/>
</dbReference>
<evidence type="ECO:0000313" key="1">
    <source>
        <dbReference type="EMBL" id="SOR31589.1"/>
    </source>
</evidence>
<sequence length="70" mass="7737">MKWRCAAAFLLASVRYGGWSGLIPQAEKVCFYSSGPHPLKSWSRQGIRSGSVPFDQAGVLVLCEKRLKLP</sequence>
<protein>
    <submittedName>
        <fullName evidence="1">Uncharacterized protein</fullName>
    </submittedName>
</protein>
<organism evidence="1 2">
    <name type="scientific">Methylorubrum extorquens</name>
    <name type="common">Methylobacterium dichloromethanicum</name>
    <name type="synonym">Methylobacterium extorquens</name>
    <dbReference type="NCBI Taxonomy" id="408"/>
    <lineage>
        <taxon>Bacteria</taxon>
        <taxon>Pseudomonadati</taxon>
        <taxon>Pseudomonadota</taxon>
        <taxon>Alphaproteobacteria</taxon>
        <taxon>Hyphomicrobiales</taxon>
        <taxon>Methylobacteriaceae</taxon>
        <taxon>Methylorubrum</taxon>
    </lineage>
</organism>
<proteinExistence type="predicted"/>
<accession>A0A2N9AW75</accession>
<name>A0A2N9AW75_METEX</name>
<reference evidence="2" key="1">
    <citation type="submission" date="2017-10" db="EMBL/GenBank/DDBJ databases">
        <authorList>
            <person name="Regsiter A."/>
            <person name="William W."/>
        </authorList>
    </citation>
    <scope>NUCLEOTIDE SEQUENCE [LARGE SCALE GENOMIC DNA]</scope>
</reference>
<dbReference type="EMBL" id="LT962688">
    <property type="protein sequence ID" value="SOR31589.1"/>
    <property type="molecule type" value="Genomic_DNA"/>
</dbReference>
<dbReference type="AlphaFoldDB" id="A0A2N9AW75"/>
<gene>
    <name evidence="1" type="ORF">TK0001_5004</name>
</gene>
<evidence type="ECO:0000313" key="2">
    <source>
        <dbReference type="Proteomes" id="UP000233769"/>
    </source>
</evidence>